<keyword evidence="2" id="KW-0521">NADP</keyword>
<gene>
    <name evidence="6" type="ORF">QLQ15_04320</name>
</gene>
<reference evidence="6 7" key="1">
    <citation type="submission" date="2023-05" db="EMBL/GenBank/DDBJ databases">
        <title>Lysobacter sp. strain LF1 Genome sequencing and assembly.</title>
        <authorList>
            <person name="Jung Y."/>
        </authorList>
    </citation>
    <scope>NUCLEOTIDE SEQUENCE [LARGE SCALE GENOMIC DNA]</scope>
    <source>
        <strain evidence="6 7">LF1</strain>
    </source>
</reference>
<dbReference type="Proteomes" id="UP001321580">
    <property type="component" value="Unassembled WGS sequence"/>
</dbReference>
<dbReference type="EMBL" id="JASGBI010000001">
    <property type="protein sequence ID" value="MDI9238133.1"/>
    <property type="molecule type" value="Genomic_DNA"/>
</dbReference>
<dbReference type="SUPFAM" id="SSF51735">
    <property type="entry name" value="NAD(P)-binding Rossmann-fold domains"/>
    <property type="match status" value="1"/>
</dbReference>
<dbReference type="PRINTS" id="PR00080">
    <property type="entry name" value="SDRFAMILY"/>
</dbReference>
<dbReference type="Pfam" id="PF00106">
    <property type="entry name" value="adh_short"/>
    <property type="match status" value="1"/>
</dbReference>
<keyword evidence="3" id="KW-0560">Oxidoreductase</keyword>
<dbReference type="InterPro" id="IPR057326">
    <property type="entry name" value="KR_dom"/>
</dbReference>
<dbReference type="InterPro" id="IPR045313">
    <property type="entry name" value="CBR1-like"/>
</dbReference>
<dbReference type="PANTHER" id="PTHR43490">
    <property type="entry name" value="(+)-NEOMENTHOL DEHYDROGENASE"/>
    <property type="match status" value="1"/>
</dbReference>
<proteinExistence type="inferred from homology"/>
<sequence length="251" mass="26285">MSTTTSSNGAKVALVTGGTRGIGLETVRQLAQAGVHTLLAGRDRNRAVEAALTLQGEGLPVEAIALDVTDAASIEAAAKDVERRHGKLDILVNNAGIIAEDRTLAKPSQQSLGAWRETFDTNVFAVVATTQAFLPLLQKAPAARVVNVSSLLGSLTAHSDPASPIYDFKAIPAYNASKSAVNSWTVHLAYELRDTPIKVNAVHPGYVKTDMNGGEGEIDVPTGAKTSVRMALLDADGPSGGFVYLGDTLPW</sequence>
<protein>
    <submittedName>
        <fullName evidence="6">SDR family oxidoreductase</fullName>
    </submittedName>
</protein>
<dbReference type="PROSITE" id="PS00061">
    <property type="entry name" value="ADH_SHORT"/>
    <property type="match status" value="1"/>
</dbReference>
<evidence type="ECO:0000259" key="5">
    <source>
        <dbReference type="SMART" id="SM00822"/>
    </source>
</evidence>
<accession>A0ABT6XDB2</accession>
<comment type="caution">
    <text evidence="6">The sequence shown here is derived from an EMBL/GenBank/DDBJ whole genome shotgun (WGS) entry which is preliminary data.</text>
</comment>
<dbReference type="CDD" id="cd05324">
    <property type="entry name" value="carb_red_PTCR-like_SDR_c"/>
    <property type="match status" value="1"/>
</dbReference>
<dbReference type="SMART" id="SM00822">
    <property type="entry name" value="PKS_KR"/>
    <property type="match status" value="1"/>
</dbReference>
<evidence type="ECO:0000256" key="2">
    <source>
        <dbReference type="ARBA" id="ARBA00022857"/>
    </source>
</evidence>
<dbReference type="RefSeq" id="WP_283211617.1">
    <property type="nucleotide sequence ID" value="NZ_JASGBI010000001.1"/>
</dbReference>
<evidence type="ECO:0000313" key="7">
    <source>
        <dbReference type="Proteomes" id="UP001321580"/>
    </source>
</evidence>
<dbReference type="PANTHER" id="PTHR43490:SF99">
    <property type="entry name" value="SHORT-CHAIN DEHYDROGENASE_REDUCTASE"/>
    <property type="match status" value="1"/>
</dbReference>
<evidence type="ECO:0000256" key="3">
    <source>
        <dbReference type="ARBA" id="ARBA00023002"/>
    </source>
</evidence>
<comment type="similarity">
    <text evidence="1 4">Belongs to the short-chain dehydrogenases/reductases (SDR) family.</text>
</comment>
<evidence type="ECO:0000313" key="6">
    <source>
        <dbReference type="EMBL" id="MDI9238133.1"/>
    </source>
</evidence>
<name>A0ABT6XDB2_9GAMM</name>
<organism evidence="6 7">
    <name type="scientific">Lysobacter stagni</name>
    <dbReference type="NCBI Taxonomy" id="3045172"/>
    <lineage>
        <taxon>Bacteria</taxon>
        <taxon>Pseudomonadati</taxon>
        <taxon>Pseudomonadota</taxon>
        <taxon>Gammaproteobacteria</taxon>
        <taxon>Lysobacterales</taxon>
        <taxon>Lysobacteraceae</taxon>
        <taxon>Lysobacter</taxon>
    </lineage>
</organism>
<dbReference type="PRINTS" id="PR00081">
    <property type="entry name" value="GDHRDH"/>
</dbReference>
<keyword evidence="7" id="KW-1185">Reference proteome</keyword>
<dbReference type="InterPro" id="IPR020904">
    <property type="entry name" value="Sc_DH/Rdtase_CS"/>
</dbReference>
<evidence type="ECO:0000256" key="1">
    <source>
        <dbReference type="ARBA" id="ARBA00006484"/>
    </source>
</evidence>
<dbReference type="InterPro" id="IPR002347">
    <property type="entry name" value="SDR_fam"/>
</dbReference>
<dbReference type="Gene3D" id="3.40.50.720">
    <property type="entry name" value="NAD(P)-binding Rossmann-like Domain"/>
    <property type="match status" value="1"/>
</dbReference>
<evidence type="ECO:0000256" key="4">
    <source>
        <dbReference type="RuleBase" id="RU000363"/>
    </source>
</evidence>
<feature type="domain" description="Ketoreductase" evidence="5">
    <location>
        <begin position="11"/>
        <end position="241"/>
    </location>
</feature>
<dbReference type="InterPro" id="IPR036291">
    <property type="entry name" value="NAD(P)-bd_dom_sf"/>
</dbReference>